<protein>
    <submittedName>
        <fullName evidence="1">Uncharacterized protein</fullName>
    </submittedName>
</protein>
<sequence length="230" mass="25990">MPRRETLLTTFRKIQNWYEVLKMAYSDFTLSKFKKSFSIHIDEETDLYADIEPLQPSDKLTNSLEETTELALAINTEKARSEMITTPILLEVRRRANYPISLFSGTDFNVDAEKGLNGYCDFIISRAKEQLTINVPVVVIIEAKNENIKGGLGECAAAMLAAQLFNQQEGNEIRKIYGAVTTGDIWKFLKLEENDIFIDLSNYYIKEIDKILGILSESVQGEIPGSSSTN</sequence>
<name>A0A5P8VTF8_9NOSO</name>
<organism evidence="1 2">
    <name type="scientific">Nostoc sphaeroides CCNUC1</name>
    <dbReference type="NCBI Taxonomy" id="2653204"/>
    <lineage>
        <taxon>Bacteria</taxon>
        <taxon>Bacillati</taxon>
        <taxon>Cyanobacteriota</taxon>
        <taxon>Cyanophyceae</taxon>
        <taxon>Nostocales</taxon>
        <taxon>Nostocaceae</taxon>
        <taxon>Nostoc</taxon>
    </lineage>
</organism>
<evidence type="ECO:0000313" key="1">
    <source>
        <dbReference type="EMBL" id="QFS43476.1"/>
    </source>
</evidence>
<dbReference type="Proteomes" id="UP000326678">
    <property type="component" value="Chromosome Gxm1"/>
</dbReference>
<accession>A0A5P8VTF8</accession>
<dbReference type="AlphaFoldDB" id="A0A5P8VTF8"/>
<dbReference type="EMBL" id="CP045226">
    <property type="protein sequence ID" value="QFS43476.1"/>
    <property type="molecule type" value="Genomic_DNA"/>
</dbReference>
<evidence type="ECO:0000313" key="2">
    <source>
        <dbReference type="Proteomes" id="UP000326678"/>
    </source>
</evidence>
<proteinExistence type="predicted"/>
<dbReference type="KEGG" id="nsh:GXM_00949"/>
<gene>
    <name evidence="1" type="ORF">GXM_00949</name>
</gene>
<reference evidence="1 2" key="1">
    <citation type="submission" date="2019-10" db="EMBL/GenBank/DDBJ databases">
        <title>Genomic and transcriptomic insights into the perfect genentic adaptation of a filamentous nitrogen-fixing cyanobacterium to rice fields.</title>
        <authorList>
            <person name="Chen Z."/>
        </authorList>
    </citation>
    <scope>NUCLEOTIDE SEQUENCE [LARGE SCALE GENOMIC DNA]</scope>
    <source>
        <strain evidence="1">CCNUC1</strain>
    </source>
</reference>
<keyword evidence="2" id="KW-1185">Reference proteome</keyword>